<dbReference type="EMBL" id="HBUF01057107">
    <property type="protein sequence ID" value="CAG6624401.1"/>
    <property type="molecule type" value="Transcribed_RNA"/>
</dbReference>
<proteinExistence type="predicted"/>
<protein>
    <submittedName>
        <fullName evidence="1">Uncharacterized protein</fullName>
    </submittedName>
</protein>
<dbReference type="EMBL" id="HBUF01403514">
    <property type="protein sequence ID" value="CAG6737500.1"/>
    <property type="molecule type" value="Transcribed_RNA"/>
</dbReference>
<dbReference type="EMBL" id="HBUF01057108">
    <property type="protein sequence ID" value="CAG6624404.1"/>
    <property type="molecule type" value="Transcribed_RNA"/>
</dbReference>
<accession>A0A8D8YYN9</accession>
<reference evidence="1" key="1">
    <citation type="submission" date="2021-05" db="EMBL/GenBank/DDBJ databases">
        <authorList>
            <person name="Alioto T."/>
            <person name="Alioto T."/>
            <person name="Gomez Garrido J."/>
        </authorList>
    </citation>
    <scope>NUCLEOTIDE SEQUENCE</scope>
</reference>
<organism evidence="1">
    <name type="scientific">Cacopsylla melanoneura</name>
    <dbReference type="NCBI Taxonomy" id="428564"/>
    <lineage>
        <taxon>Eukaryota</taxon>
        <taxon>Metazoa</taxon>
        <taxon>Ecdysozoa</taxon>
        <taxon>Arthropoda</taxon>
        <taxon>Hexapoda</taxon>
        <taxon>Insecta</taxon>
        <taxon>Pterygota</taxon>
        <taxon>Neoptera</taxon>
        <taxon>Paraneoptera</taxon>
        <taxon>Hemiptera</taxon>
        <taxon>Sternorrhyncha</taxon>
        <taxon>Psylloidea</taxon>
        <taxon>Psyllidae</taxon>
        <taxon>Psyllinae</taxon>
        <taxon>Cacopsylla</taxon>
    </lineage>
</organism>
<name>A0A8D8YYN9_9HEMI</name>
<dbReference type="AlphaFoldDB" id="A0A8D8YYN9"/>
<evidence type="ECO:0000313" key="1">
    <source>
        <dbReference type="EMBL" id="CAG6737492.1"/>
    </source>
</evidence>
<sequence length="117" mass="12435">MLCPGLMGRCAGGTHIGVSAENVWREIRTRCYRVLEAGAVGSRSGHVPDRVGAVSRSRTASATPPPRPMGVNTVWVSEYVTKSAIRGSVLMEVWTLGKNSVCDSMGTTLACPPCRAM</sequence>
<dbReference type="EMBL" id="HBUF01403515">
    <property type="protein sequence ID" value="CAG6737504.1"/>
    <property type="molecule type" value="Transcribed_RNA"/>
</dbReference>
<dbReference type="EMBL" id="HBUF01403512">
    <property type="protein sequence ID" value="CAG6737492.1"/>
    <property type="molecule type" value="Transcribed_RNA"/>
</dbReference>
<dbReference type="EMBL" id="HBUF01403513">
    <property type="protein sequence ID" value="CAG6737496.1"/>
    <property type="molecule type" value="Transcribed_RNA"/>
</dbReference>